<evidence type="ECO:0000256" key="10">
    <source>
        <dbReference type="ARBA" id="ARBA00023012"/>
    </source>
</evidence>
<keyword evidence="9 13" id="KW-1133">Transmembrane helix</keyword>
<dbReference type="STRING" id="1920490.GCA_001895925_03756"/>
<feature type="domain" description="HAMP" evidence="15">
    <location>
        <begin position="336"/>
        <end position="388"/>
    </location>
</feature>
<evidence type="ECO:0000256" key="13">
    <source>
        <dbReference type="SAM" id="Phobius"/>
    </source>
</evidence>
<protein>
    <recommendedName>
        <fullName evidence="3">histidine kinase</fullName>
        <ecNumber evidence="3">2.7.13.3</ecNumber>
    </recommendedName>
</protein>
<dbReference type="SUPFAM" id="SSF158472">
    <property type="entry name" value="HAMP domain-like"/>
    <property type="match status" value="1"/>
</dbReference>
<dbReference type="SMART" id="SM00304">
    <property type="entry name" value="HAMP"/>
    <property type="match status" value="1"/>
</dbReference>
<organism evidence="16 17">
    <name type="scientific">Phormidesmis priestleyi ULC007</name>
    <dbReference type="NCBI Taxonomy" id="1920490"/>
    <lineage>
        <taxon>Bacteria</taxon>
        <taxon>Bacillati</taxon>
        <taxon>Cyanobacteriota</taxon>
        <taxon>Cyanophyceae</taxon>
        <taxon>Leptolyngbyales</taxon>
        <taxon>Leptolyngbyaceae</taxon>
        <taxon>Phormidesmis</taxon>
    </lineage>
</organism>
<evidence type="ECO:0000256" key="1">
    <source>
        <dbReference type="ARBA" id="ARBA00000085"/>
    </source>
</evidence>
<dbReference type="PRINTS" id="PR00344">
    <property type="entry name" value="BCTRLSENSOR"/>
</dbReference>
<evidence type="ECO:0000256" key="4">
    <source>
        <dbReference type="ARBA" id="ARBA00022475"/>
    </source>
</evidence>
<dbReference type="GO" id="GO:0000155">
    <property type="term" value="F:phosphorelay sensor kinase activity"/>
    <property type="evidence" value="ECO:0007669"/>
    <property type="project" value="InterPro"/>
</dbReference>
<evidence type="ECO:0000256" key="8">
    <source>
        <dbReference type="ARBA" id="ARBA00022777"/>
    </source>
</evidence>
<keyword evidence="8" id="KW-0418">Kinase</keyword>
<dbReference type="CDD" id="cd06225">
    <property type="entry name" value="HAMP"/>
    <property type="match status" value="1"/>
</dbReference>
<dbReference type="PANTHER" id="PTHR43065:SF48">
    <property type="entry name" value="HISTIDINE KINASE"/>
    <property type="match status" value="1"/>
</dbReference>
<dbReference type="Gene3D" id="6.10.340.10">
    <property type="match status" value="1"/>
</dbReference>
<dbReference type="CDD" id="cd18773">
    <property type="entry name" value="PDC1_HK_sensor"/>
    <property type="match status" value="1"/>
</dbReference>
<sequence length="885" mass="98979">MCPLKHKLADSSQKTSLRWMLIVPFLLQIAVALGVTGYLTVKNNQNTIDNDSATLREAVTAQIRGGIDTYLMTPLLVQQINSDAIRLKTNSQNLSELEQSFKQQLQQFQTVKQITFAKEGQLLSVNRRLSTSTPIAKPSSWYQIALQTRQPTWTPLQISADPPTLSFATVEPVYDTSGKPAGVLSVDFELLPISQLLKGLKIGRSGQAFIMERSGQLVASSMAEQPFLRNNGNPQRLDAALSRSPLMQATAQYLHQRFDNFNNIYSSYQLSFDFNQVTQRVQVTPFSDRQGLDWLIVVVVPESDFTGQANANIQTAILVCLAALTLATAIGIFMARSITDAILRLNAAAKRFSQGQLAQTVEIKRSDELGELATSFNDMAAQLQTSRSQLETANQTLEQQVSDRTTELQQEISEHQRTEDALRDNEAQTRAVVTAIPDLMYRVNADGIYLGYVRANEFTDLLPEGYNAVGEHLSSYLPAEVAQRHLYHLHQALTTGRTQMYEQTLTFDDRVQYEEVRVVRSGDAEVLFMIRDVSDRKQAELALHQSNHELANALQQLQATQQELIQSEKMAALGQLIAGVAHEINTPLGAIRAASGNTAKALEESLQELPKLFQLLSDEQQIKFFALLERGLKAQTHSTSTAREKRQWKRSLTDYLENHHIDQARSVADTLIDMGIYEQIDSFLPLLNDRHADWTLQLAYNLVRLKGNSENILLAVDRAAKVVFALKSYTHQDYRGEKSLAQISDGLETVLTLYQNQLKQGVEVIRHYETVPPILGYPDELNQVWTNFIHNAIQAMNHKGQLEIGIEHDRTHNQIVVSIIDSGCGIPAEILPRIFEPFFTTKAAGEGSGLGLDISHKIIEKHAGTIAVESQPGRTVFRIMLPIER</sequence>
<dbReference type="InterPro" id="IPR033479">
    <property type="entry name" value="dCache_1"/>
</dbReference>
<dbReference type="InterPro" id="IPR013656">
    <property type="entry name" value="PAS_4"/>
</dbReference>
<dbReference type="InterPro" id="IPR004358">
    <property type="entry name" value="Sig_transdc_His_kin-like_C"/>
</dbReference>
<comment type="subcellular location">
    <subcellularLocation>
        <location evidence="2">Cell membrane</location>
        <topology evidence="2">Multi-pass membrane protein</topology>
    </subcellularLocation>
</comment>
<evidence type="ECO:0000259" key="14">
    <source>
        <dbReference type="PROSITE" id="PS50109"/>
    </source>
</evidence>
<dbReference type="OrthoDB" id="567946at2"/>
<dbReference type="Pfam" id="PF08448">
    <property type="entry name" value="PAS_4"/>
    <property type="match status" value="1"/>
</dbReference>
<evidence type="ECO:0000256" key="2">
    <source>
        <dbReference type="ARBA" id="ARBA00004651"/>
    </source>
</evidence>
<feature type="domain" description="Histidine kinase" evidence="14">
    <location>
        <begin position="579"/>
        <end position="885"/>
    </location>
</feature>
<dbReference type="Gene3D" id="3.30.565.10">
    <property type="entry name" value="Histidine kinase-like ATPase, C-terminal domain"/>
    <property type="match status" value="1"/>
</dbReference>
<dbReference type="Gene3D" id="1.10.287.130">
    <property type="match status" value="1"/>
</dbReference>
<feature type="transmembrane region" description="Helical" evidence="13">
    <location>
        <begin position="316"/>
        <end position="335"/>
    </location>
</feature>
<evidence type="ECO:0000313" key="17">
    <source>
        <dbReference type="Proteomes" id="UP000238634"/>
    </source>
</evidence>
<evidence type="ECO:0000313" key="16">
    <source>
        <dbReference type="EMBL" id="PSB20132.1"/>
    </source>
</evidence>
<evidence type="ECO:0000256" key="12">
    <source>
        <dbReference type="SAM" id="Coils"/>
    </source>
</evidence>
<name>A0A2T1DI25_9CYAN</name>
<dbReference type="Pfam" id="PF00672">
    <property type="entry name" value="HAMP"/>
    <property type="match status" value="1"/>
</dbReference>
<dbReference type="Pfam" id="PF02518">
    <property type="entry name" value="HATPase_c"/>
    <property type="match status" value="1"/>
</dbReference>
<dbReference type="GO" id="GO:0005886">
    <property type="term" value="C:plasma membrane"/>
    <property type="evidence" value="ECO:0007669"/>
    <property type="project" value="UniProtKB-SubCell"/>
</dbReference>
<reference evidence="16 17" key="1">
    <citation type="submission" date="2018-02" db="EMBL/GenBank/DDBJ databases">
        <authorList>
            <person name="Cohen D.B."/>
            <person name="Kent A.D."/>
        </authorList>
    </citation>
    <scope>NUCLEOTIDE SEQUENCE [LARGE SCALE GENOMIC DNA]</scope>
    <source>
        <strain evidence="16 17">ULC007</strain>
    </source>
</reference>
<feature type="coiled-coil region" evidence="12">
    <location>
        <begin position="380"/>
        <end position="428"/>
    </location>
</feature>
<feature type="coiled-coil region" evidence="12">
    <location>
        <begin position="536"/>
        <end position="570"/>
    </location>
</feature>
<dbReference type="SUPFAM" id="SSF47384">
    <property type="entry name" value="Homodimeric domain of signal transducing histidine kinase"/>
    <property type="match status" value="1"/>
</dbReference>
<dbReference type="PANTHER" id="PTHR43065">
    <property type="entry name" value="SENSOR HISTIDINE KINASE"/>
    <property type="match status" value="1"/>
</dbReference>
<dbReference type="InterPro" id="IPR003661">
    <property type="entry name" value="HisK_dim/P_dom"/>
</dbReference>
<dbReference type="EC" id="2.7.13.3" evidence="3"/>
<feature type="transmembrane region" description="Helical" evidence="13">
    <location>
        <begin position="21"/>
        <end position="41"/>
    </location>
</feature>
<dbReference type="InterPro" id="IPR036890">
    <property type="entry name" value="HATPase_C_sf"/>
</dbReference>
<dbReference type="SMART" id="SM00387">
    <property type="entry name" value="HATPase_c"/>
    <property type="match status" value="1"/>
</dbReference>
<keyword evidence="17" id="KW-1185">Reference proteome</keyword>
<keyword evidence="11 13" id="KW-0472">Membrane</keyword>
<dbReference type="InterPro" id="IPR003660">
    <property type="entry name" value="HAMP_dom"/>
</dbReference>
<evidence type="ECO:0000259" key="15">
    <source>
        <dbReference type="PROSITE" id="PS50885"/>
    </source>
</evidence>
<dbReference type="SUPFAM" id="SSF55785">
    <property type="entry name" value="PYP-like sensor domain (PAS domain)"/>
    <property type="match status" value="1"/>
</dbReference>
<keyword evidence="4" id="KW-1003">Cell membrane</keyword>
<dbReference type="SUPFAM" id="SSF55874">
    <property type="entry name" value="ATPase domain of HSP90 chaperone/DNA topoisomerase II/histidine kinase"/>
    <property type="match status" value="1"/>
</dbReference>
<evidence type="ECO:0000256" key="3">
    <source>
        <dbReference type="ARBA" id="ARBA00012438"/>
    </source>
</evidence>
<dbReference type="InterPro" id="IPR036097">
    <property type="entry name" value="HisK_dim/P_sf"/>
</dbReference>
<gene>
    <name evidence="16" type="ORF">C7B65_08750</name>
</gene>
<keyword evidence="6" id="KW-0808">Transferase</keyword>
<evidence type="ECO:0000256" key="7">
    <source>
        <dbReference type="ARBA" id="ARBA00022692"/>
    </source>
</evidence>
<dbReference type="Pfam" id="PF02743">
    <property type="entry name" value="dCache_1"/>
    <property type="match status" value="1"/>
</dbReference>
<keyword evidence="5" id="KW-0597">Phosphoprotein</keyword>
<dbReference type="CDD" id="cd00082">
    <property type="entry name" value="HisKA"/>
    <property type="match status" value="1"/>
</dbReference>
<dbReference type="EMBL" id="PVWG01000007">
    <property type="protein sequence ID" value="PSB20132.1"/>
    <property type="molecule type" value="Genomic_DNA"/>
</dbReference>
<dbReference type="PROSITE" id="PS50109">
    <property type="entry name" value="HIS_KIN"/>
    <property type="match status" value="1"/>
</dbReference>
<dbReference type="InterPro" id="IPR035965">
    <property type="entry name" value="PAS-like_dom_sf"/>
</dbReference>
<comment type="caution">
    <text evidence="16">The sequence shown here is derived from an EMBL/GenBank/DDBJ whole genome shotgun (WGS) entry which is preliminary data.</text>
</comment>
<dbReference type="InterPro" id="IPR005467">
    <property type="entry name" value="His_kinase_dom"/>
</dbReference>
<dbReference type="Gene3D" id="3.30.450.20">
    <property type="entry name" value="PAS domain"/>
    <property type="match status" value="3"/>
</dbReference>
<keyword evidence="7 13" id="KW-0812">Transmembrane</keyword>
<dbReference type="InterPro" id="IPR003594">
    <property type="entry name" value="HATPase_dom"/>
</dbReference>
<keyword evidence="12" id="KW-0175">Coiled coil</keyword>
<dbReference type="PROSITE" id="PS50885">
    <property type="entry name" value="HAMP"/>
    <property type="match status" value="1"/>
</dbReference>
<evidence type="ECO:0000256" key="9">
    <source>
        <dbReference type="ARBA" id="ARBA00022989"/>
    </source>
</evidence>
<dbReference type="Proteomes" id="UP000238634">
    <property type="component" value="Unassembled WGS sequence"/>
</dbReference>
<evidence type="ECO:0000256" key="5">
    <source>
        <dbReference type="ARBA" id="ARBA00022553"/>
    </source>
</evidence>
<dbReference type="AlphaFoldDB" id="A0A2T1DI25"/>
<reference evidence="16 17" key="2">
    <citation type="submission" date="2018-03" db="EMBL/GenBank/DDBJ databases">
        <title>The ancient ancestry and fast evolution of plastids.</title>
        <authorList>
            <person name="Moore K.R."/>
            <person name="Magnabosco C."/>
            <person name="Momper L."/>
            <person name="Gold D.A."/>
            <person name="Bosak T."/>
            <person name="Fournier G.P."/>
        </authorList>
    </citation>
    <scope>NUCLEOTIDE SEQUENCE [LARGE SCALE GENOMIC DNA]</scope>
    <source>
        <strain evidence="16 17">ULC007</strain>
    </source>
</reference>
<evidence type="ECO:0000256" key="6">
    <source>
        <dbReference type="ARBA" id="ARBA00022679"/>
    </source>
</evidence>
<accession>A0A2T1DI25</accession>
<evidence type="ECO:0000256" key="11">
    <source>
        <dbReference type="ARBA" id="ARBA00023136"/>
    </source>
</evidence>
<comment type="catalytic activity">
    <reaction evidence="1">
        <text>ATP + protein L-histidine = ADP + protein N-phospho-L-histidine.</text>
        <dbReference type="EC" id="2.7.13.3"/>
    </reaction>
</comment>
<proteinExistence type="predicted"/>
<keyword evidence="10" id="KW-0902">Two-component regulatory system</keyword>